<reference evidence="2" key="1">
    <citation type="submission" date="2022-03" db="EMBL/GenBank/DDBJ databases">
        <authorList>
            <person name="Legras J.-L."/>
            <person name="Devillers H."/>
            <person name="Grondin C."/>
        </authorList>
    </citation>
    <scope>NUCLEOTIDE SEQUENCE</scope>
    <source>
        <strain evidence="2">CLIB 1423</strain>
    </source>
</reference>
<organism evidence="2 3">
    <name type="scientific">[Candida] railenensis</name>
    <dbReference type="NCBI Taxonomy" id="45579"/>
    <lineage>
        <taxon>Eukaryota</taxon>
        <taxon>Fungi</taxon>
        <taxon>Dikarya</taxon>
        <taxon>Ascomycota</taxon>
        <taxon>Saccharomycotina</taxon>
        <taxon>Pichiomycetes</taxon>
        <taxon>Debaryomycetaceae</taxon>
        <taxon>Kurtzmaniella</taxon>
    </lineage>
</organism>
<dbReference type="EMBL" id="CAKXYY010000009">
    <property type="protein sequence ID" value="CAH2353170.1"/>
    <property type="molecule type" value="Genomic_DNA"/>
</dbReference>
<dbReference type="Proteomes" id="UP000837801">
    <property type="component" value="Unassembled WGS sequence"/>
</dbReference>
<gene>
    <name evidence="2" type="ORF">CLIB1423_09S04368</name>
</gene>
<dbReference type="AlphaFoldDB" id="A0A9P0QR72"/>
<evidence type="ECO:0008006" key="4">
    <source>
        <dbReference type="Google" id="ProtNLM"/>
    </source>
</evidence>
<dbReference type="OrthoDB" id="4068335at2759"/>
<feature type="region of interest" description="Disordered" evidence="1">
    <location>
        <begin position="246"/>
        <end position="270"/>
    </location>
</feature>
<accession>A0A9P0QR72</accession>
<protein>
    <recommendedName>
        <fullName evidence="4">Rrn9 domain-containing protein</fullName>
    </recommendedName>
</protein>
<evidence type="ECO:0000313" key="3">
    <source>
        <dbReference type="Proteomes" id="UP000837801"/>
    </source>
</evidence>
<comment type="caution">
    <text evidence="2">The sequence shown here is derived from an EMBL/GenBank/DDBJ whole genome shotgun (WGS) entry which is preliminary data.</text>
</comment>
<name>A0A9P0QR72_9ASCO</name>
<evidence type="ECO:0000313" key="2">
    <source>
        <dbReference type="EMBL" id="CAH2353170.1"/>
    </source>
</evidence>
<proteinExistence type="predicted"/>
<keyword evidence="3" id="KW-1185">Reference proteome</keyword>
<sequence>MANKREIDTILENFEDEYTHDLAIHLYSTHLLHQVDPIFPRENWSSWPQSFDTVPDPKTVTTYMHDNPFNVENDESDQESTRTKSFHGVKVQERITSSESDLKLELKALIERKIYSKVHQQLKKNTGKPAAKNLVPVVEIKDYLIRSMVDKLTGQVDDILDALIETRLVAATRRHGKKLMNWLDVLLAKLNADIENNENVDVIWYRDIYARLTELFAFQYKYEYEESPVYVGNTELNGDEDIVDAESNTDEASEEGDEDGESDGDDADDDLVVPVFDYDTFVDEIDSKKRRLPDSRSQLSYQHYKIRTQRKKSSYETGMQAKRQTFLKTLEVRERLQALSWENKFNIPRKKLKATRHIPESFDISEQEKRALAVSSLAIDEDTYIT</sequence>
<evidence type="ECO:0000256" key="1">
    <source>
        <dbReference type="SAM" id="MobiDB-lite"/>
    </source>
</evidence>